<evidence type="ECO:0000256" key="1">
    <source>
        <dbReference type="ARBA" id="ARBA00004245"/>
    </source>
</evidence>
<dbReference type="GO" id="GO:0005856">
    <property type="term" value="C:cytoskeleton"/>
    <property type="evidence" value="ECO:0007669"/>
    <property type="project" value="UniProtKB-SubCell"/>
</dbReference>
<organism evidence="7 8">
    <name type="scientific">Klebsormidium nitens</name>
    <name type="common">Green alga</name>
    <name type="synonym">Ulothrix nitens</name>
    <dbReference type="NCBI Taxonomy" id="105231"/>
    <lineage>
        <taxon>Eukaryota</taxon>
        <taxon>Viridiplantae</taxon>
        <taxon>Streptophyta</taxon>
        <taxon>Klebsormidiophyceae</taxon>
        <taxon>Klebsormidiales</taxon>
        <taxon>Klebsormidiaceae</taxon>
        <taxon>Klebsormidium</taxon>
    </lineage>
</organism>
<evidence type="ECO:0000256" key="6">
    <source>
        <dbReference type="SAM" id="MobiDB-lite"/>
    </source>
</evidence>
<evidence type="ECO:0000313" key="8">
    <source>
        <dbReference type="Proteomes" id="UP000054558"/>
    </source>
</evidence>
<evidence type="ECO:0000256" key="4">
    <source>
        <dbReference type="ARBA" id="ARBA00022490"/>
    </source>
</evidence>
<reference evidence="7 8" key="1">
    <citation type="journal article" date="2014" name="Nat. Commun.">
        <title>Klebsormidium flaccidum genome reveals primary factors for plant terrestrial adaptation.</title>
        <authorList>
            <person name="Hori K."/>
            <person name="Maruyama F."/>
            <person name="Fujisawa T."/>
            <person name="Togashi T."/>
            <person name="Yamamoto N."/>
            <person name="Seo M."/>
            <person name="Sato S."/>
            <person name="Yamada T."/>
            <person name="Mori H."/>
            <person name="Tajima N."/>
            <person name="Moriyama T."/>
            <person name="Ikeuchi M."/>
            <person name="Watanabe M."/>
            <person name="Wada H."/>
            <person name="Kobayashi K."/>
            <person name="Saito M."/>
            <person name="Masuda T."/>
            <person name="Sasaki-Sekimoto Y."/>
            <person name="Mashiguchi K."/>
            <person name="Awai K."/>
            <person name="Shimojima M."/>
            <person name="Masuda S."/>
            <person name="Iwai M."/>
            <person name="Nobusawa T."/>
            <person name="Narise T."/>
            <person name="Kondo S."/>
            <person name="Saito H."/>
            <person name="Sato R."/>
            <person name="Murakawa M."/>
            <person name="Ihara Y."/>
            <person name="Oshima-Yamada Y."/>
            <person name="Ohtaka K."/>
            <person name="Satoh M."/>
            <person name="Sonobe K."/>
            <person name="Ishii M."/>
            <person name="Ohtani R."/>
            <person name="Kanamori-Sato M."/>
            <person name="Honoki R."/>
            <person name="Miyazaki D."/>
            <person name="Mochizuki H."/>
            <person name="Umetsu J."/>
            <person name="Higashi K."/>
            <person name="Shibata D."/>
            <person name="Kamiya Y."/>
            <person name="Sato N."/>
            <person name="Nakamura Y."/>
            <person name="Tabata S."/>
            <person name="Ida S."/>
            <person name="Kurokawa K."/>
            <person name="Ohta H."/>
        </authorList>
    </citation>
    <scope>NUCLEOTIDE SEQUENCE [LARGE SCALE GENOMIC DNA]</scope>
    <source>
        <strain evidence="7 8">NIES-2285</strain>
    </source>
</reference>
<dbReference type="PANTHER" id="PTHR46321">
    <property type="entry name" value="KIF1-BINDING PROTEIN"/>
    <property type="match status" value="1"/>
</dbReference>
<evidence type="ECO:0000256" key="3">
    <source>
        <dbReference type="ARBA" id="ARBA00016840"/>
    </source>
</evidence>
<comment type="similarity">
    <text evidence="2">Belongs to the KIF-binding protein family.</text>
</comment>
<feature type="compositionally biased region" description="Basic and acidic residues" evidence="6">
    <location>
        <begin position="268"/>
        <end position="280"/>
    </location>
</feature>
<dbReference type="InterPro" id="IPR022083">
    <property type="entry name" value="KBP"/>
</dbReference>
<dbReference type="PANTHER" id="PTHR46321:SF1">
    <property type="entry name" value="KIF-BINDING PROTEIN"/>
    <property type="match status" value="1"/>
</dbReference>
<dbReference type="EMBL" id="DF237199">
    <property type="protein sequence ID" value="GAQ85720.1"/>
    <property type="molecule type" value="Genomic_DNA"/>
</dbReference>
<name>A0A1Y1I465_KLENI</name>
<dbReference type="Proteomes" id="UP000054558">
    <property type="component" value="Unassembled WGS sequence"/>
</dbReference>
<evidence type="ECO:0000256" key="2">
    <source>
        <dbReference type="ARBA" id="ARBA00010305"/>
    </source>
</evidence>
<keyword evidence="8" id="KW-1185">Reference proteome</keyword>
<comment type="subcellular location">
    <subcellularLocation>
        <location evidence="1">Cytoplasm</location>
        <location evidence="1">Cytoskeleton</location>
    </subcellularLocation>
</comment>
<gene>
    <name evidence="7" type="ORF">KFL_002500180</name>
</gene>
<sequence>MAESSSLSSPSKPWSAYVHDTYIPTVLEAQELSKVEDPENEPFKSKYLAIEKLSNLRHQGAAYSRAEGLLCPEEKAECKDMLAMLDLRRGTLALDTEDPSLADKLLTSASLQLKILEERNVEALQDAYNLLGVIWSNRDEQKKAESYLLEAQRLYHKYRAPTQVAAPVSRAPCPDIEAYQGPPSEAVTGTGPADAGNRGPSVDRGTSAEEQNSRIEAGSEPSPERTEEFENTENSSTSASKPALDVPPSSGDRQPEPAPETSGFKTETSAEKESEGGSREKAEFLYTMTAFYLAQVYGHSRQQDQMAEFLGITLDRQLRMGHNFEPLEWAQNCAQVSGYFVQQGDYETAAHCLAAASLVLERAGITLQTENGGDVVANVLIGWGRLHMQIIGNSRSLFTSAADENALSAASGPGPAPAVLQDRSNLQPPANGKASAGKAPPQPDGQQDSKPTQRQLRFESLNLPSTGALSGCDETGGVRLYEDAVKQFNKGMAAFKGALEYYRLDGHVTDHCSILFDISTLHKYLAFLESNESRVCQLHKRRATRLEPLVSALNPSAFSGVWRQLTYELACINQEIVDVRLSHSRPFAKYGPAAKDAVKFYTLFLDSFRDAKGKVPEKVPEGEEEEYLLAQVQLAMLYYKLYDKQNEERRIEHLVTSLELYTAFLKYVEKHAVKGMDERVQVCREMAELLPTKINAERASTR</sequence>
<feature type="compositionally biased region" description="Polar residues" evidence="6">
    <location>
        <begin position="444"/>
        <end position="453"/>
    </location>
</feature>
<keyword evidence="4" id="KW-0963">Cytoplasm</keyword>
<evidence type="ECO:0000256" key="5">
    <source>
        <dbReference type="ARBA" id="ARBA00023212"/>
    </source>
</evidence>
<proteinExistence type="inferred from homology"/>
<evidence type="ECO:0000313" key="7">
    <source>
        <dbReference type="EMBL" id="GAQ85720.1"/>
    </source>
</evidence>
<protein>
    <recommendedName>
        <fullName evidence="3">KIF-binding protein</fullName>
    </recommendedName>
</protein>
<accession>A0A1Y1I465</accession>
<dbReference type="OrthoDB" id="409897at2759"/>
<feature type="region of interest" description="Disordered" evidence="6">
    <location>
        <begin position="175"/>
        <end position="280"/>
    </location>
</feature>
<dbReference type="OMA" id="PYFLMAS"/>
<feature type="region of interest" description="Disordered" evidence="6">
    <location>
        <begin position="407"/>
        <end position="453"/>
    </location>
</feature>
<dbReference type="Pfam" id="PF12309">
    <property type="entry name" value="KBP_C"/>
    <property type="match status" value="1"/>
</dbReference>
<keyword evidence="5" id="KW-0206">Cytoskeleton</keyword>
<dbReference type="AlphaFoldDB" id="A0A1Y1I465"/>